<gene>
    <name evidence="11" type="ORF">CLIB1423_29S00716</name>
</gene>
<evidence type="ECO:0000256" key="4">
    <source>
        <dbReference type="SAM" id="MobiDB-lite"/>
    </source>
</evidence>
<feature type="domain" description="DUF7078" evidence="9">
    <location>
        <begin position="1025"/>
        <end position="1112"/>
    </location>
</feature>
<keyword evidence="2" id="KW-0813">Transport</keyword>
<dbReference type="GO" id="GO:0034498">
    <property type="term" value="P:early endosome to Golgi transport"/>
    <property type="evidence" value="ECO:0007669"/>
    <property type="project" value="TreeGrafter"/>
</dbReference>
<name>A0A9P0W1E0_9ASCO</name>
<dbReference type="InterPro" id="IPR055506">
    <property type="entry name" value="DUF7078"/>
</dbReference>
<proteinExistence type="predicted"/>
<dbReference type="Pfam" id="PF12584">
    <property type="entry name" value="TRAPPC10"/>
    <property type="match status" value="1"/>
</dbReference>
<evidence type="ECO:0000259" key="7">
    <source>
        <dbReference type="Pfam" id="PF23273"/>
    </source>
</evidence>
<dbReference type="GO" id="GO:1990071">
    <property type="term" value="C:TRAPPII protein complex"/>
    <property type="evidence" value="ECO:0007669"/>
    <property type="project" value="InterPro"/>
</dbReference>
<feature type="region of interest" description="Disordered" evidence="4">
    <location>
        <begin position="1180"/>
        <end position="1207"/>
    </location>
</feature>
<dbReference type="Pfam" id="PF23274">
    <property type="entry name" value="DUF7077"/>
    <property type="match status" value="1"/>
</dbReference>
<comment type="subcellular location">
    <subcellularLocation>
        <location evidence="1">Golgi apparatus</location>
    </subcellularLocation>
</comment>
<feature type="domain" description="TRAPPC10/Trs130 N-terminal" evidence="6">
    <location>
        <begin position="13"/>
        <end position="324"/>
    </location>
</feature>
<dbReference type="EMBL" id="CAKXYY010000029">
    <property type="protein sequence ID" value="CAH2355597.1"/>
    <property type="molecule type" value="Genomic_DNA"/>
</dbReference>
<dbReference type="GO" id="GO:0006891">
    <property type="term" value="P:intra-Golgi vesicle-mediated transport"/>
    <property type="evidence" value="ECO:0007669"/>
    <property type="project" value="TreeGrafter"/>
</dbReference>
<dbReference type="Pfam" id="PF24967">
    <property type="entry name" value="NTS_TR130"/>
    <property type="match status" value="1"/>
</dbReference>
<feature type="domain" description="Trs130 NTS" evidence="10">
    <location>
        <begin position="404"/>
        <end position="581"/>
    </location>
</feature>
<dbReference type="Pfam" id="PF23273">
    <property type="entry name" value="DUF7076"/>
    <property type="match status" value="1"/>
</dbReference>
<evidence type="ECO:0000256" key="1">
    <source>
        <dbReference type="ARBA" id="ARBA00004555"/>
    </source>
</evidence>
<evidence type="ECO:0000259" key="6">
    <source>
        <dbReference type="Pfam" id="PF23036"/>
    </source>
</evidence>
<comment type="caution">
    <text evidence="11">The sequence shown here is derived from an EMBL/GenBank/DDBJ whole genome shotgun (WGS) entry which is preliminary data.</text>
</comment>
<sequence>MNHDIYNDSHHPLSVGYYDPFNAFPIIEKELLGRFPLTNLHWKYDLSKPLKSIPLLPIKLVEEVPRKTISASKSGSGDCIYLRLMLVKCDSIDIYRSQVRPLIKEWLNNMVTSTDSEWMIMLVVPSNAKDKHSTIIKLSILDKLKIDFGIDGKELTSSSFARNGNRIFKVKEKFEDESIKLEVYTSIVNQIKELVLSKFTIKFTELQKKIHNQSKNIFDNVLTELNLAELFNDMRLYEDSLRYYKLLGNSIDKIITSDPKLFEFGAVESIIPSNLDNYVFEHSIKIQNVRNNLIKKDASSISLLELKCFLFVKQASLLQSLASHSSTLSISASYIASFYQKLLIFLNDITVKAVKCPNVLQVKLYQWSFTLIDTYLNSTITKYIFKKSNDNTLNNSDAQVNQIHPLHEILECMGELKLFQRTLLVNLGRLTRNYVLHGAKILEEVDLAEDDYIQKKVEEKFELSYSPLLSALETECTFLESFQRITESTIQDFAAANREKSIDILSIDIALVKYYQKNYSEALQILEDSSEFFINNGWNFMGGLLLEAYLSCIENLSPKNSSNEARESRNRLICMTCLNLLSNLRTGEILASTGINNYNLIKSTDSVSKLFEKIFKYSNLLNDSFIEYDVNKIFDVTVCPHIQSEQNQIDSDSYFIDIQVLNKFEVEIETEQVLLELRNDSNEGITFFTNKCTLLPSPKLTTIRLFTTNSILGIFRISKFSISMNNNMKFTRHFSNSVRANTEDFTTSLNDDQSQTDVDFNGDNSVVYSFNRTNEWSILKTLRKQNRNTSRLPLSSSFQIISFPRPENLWFEFINPINLELGKTDILLRIHGGNANSSNVDVNISSLTPGVTIKNDEISLVGTDENNKFKSNCILINQIPMKSFVDIRIPYVYFSDSNKYIKMKATVSYQIGSETFSFTAANGVDTTLTISVSVQDIFKIEHIFSKFQVGTSNPKYPIRVISNKLSSPTNSNYNIEKPMKDPGSIVAFGEQPASYFYKIYPNTSFVPKSEKGETLDLVIQYSNLQDEAQQIFEVSTLRKIRSVNLESYWLLFKSVLSDMVAFNINQFALSGKVQIENGASVLNIVNNLIVNYIPEEADRLILQRIFEQLLMNSEVLNQDPENRAHADIKFKSLSIRVPVPHLRILHIVEFKFENTTQLIVGEALKAKLEIQPSKRWSLSHMVKSESTTEQSLSTGNDNKEASPNNGLVAGGYNPRIEQFLVNFIPDDNWLISGFKKTSFEIDYSANQLTRLEFDLVLIPLNVGKLLLPKLDVRSLSSDSNIEEISMDIVFKNGLEPILVVPELDSITFSF</sequence>
<dbReference type="Proteomes" id="UP000837801">
    <property type="component" value="Unassembled WGS sequence"/>
</dbReference>
<feature type="domain" description="DUF7076" evidence="7">
    <location>
        <begin position="618"/>
        <end position="734"/>
    </location>
</feature>
<evidence type="ECO:0000313" key="12">
    <source>
        <dbReference type="Proteomes" id="UP000837801"/>
    </source>
</evidence>
<keyword evidence="12" id="KW-1185">Reference proteome</keyword>
<dbReference type="PANTHER" id="PTHR13251:SF3">
    <property type="entry name" value="TRAFFICKING PROTEIN PARTICLE COMPLEX SUBUNIT 10"/>
    <property type="match status" value="1"/>
</dbReference>
<evidence type="ECO:0000256" key="3">
    <source>
        <dbReference type="ARBA" id="ARBA00023034"/>
    </source>
</evidence>
<evidence type="ECO:0000256" key="2">
    <source>
        <dbReference type="ARBA" id="ARBA00022448"/>
    </source>
</evidence>
<reference evidence="11" key="1">
    <citation type="submission" date="2022-03" db="EMBL/GenBank/DDBJ databases">
        <authorList>
            <person name="Legras J.-L."/>
            <person name="Devillers H."/>
            <person name="Grondin C."/>
        </authorList>
    </citation>
    <scope>NUCLEOTIDE SEQUENCE</scope>
    <source>
        <strain evidence="11">CLIB 1423</strain>
    </source>
</reference>
<dbReference type="PANTHER" id="PTHR13251">
    <property type="entry name" value="EPILEPSY HOLOPROSENCEPHALY CANDIDATE 1/TMEM1"/>
    <property type="match status" value="1"/>
</dbReference>
<dbReference type="InterPro" id="IPR055504">
    <property type="entry name" value="DUF7076"/>
</dbReference>
<dbReference type="Pfam" id="PF23036">
    <property type="entry name" value="TRAPPC10_1st"/>
    <property type="match status" value="1"/>
</dbReference>
<feature type="compositionally biased region" description="Polar residues" evidence="4">
    <location>
        <begin position="1184"/>
        <end position="1205"/>
    </location>
</feature>
<dbReference type="Pfam" id="PF23285">
    <property type="entry name" value="DUF7078"/>
    <property type="match status" value="1"/>
</dbReference>
<feature type="domain" description="DUF7077" evidence="8">
    <location>
        <begin position="806"/>
        <end position="922"/>
    </location>
</feature>
<accession>A0A9P0W1E0</accession>
<dbReference type="InterPro" id="IPR022233">
    <property type="entry name" value="TRAPPC10/Trs130_C"/>
</dbReference>
<evidence type="ECO:0000259" key="5">
    <source>
        <dbReference type="Pfam" id="PF12584"/>
    </source>
</evidence>
<protein>
    <submittedName>
        <fullName evidence="11">Trafficking protein particle complex II-specific subunit 130</fullName>
    </submittedName>
</protein>
<dbReference type="InterPro" id="IPR045126">
    <property type="entry name" value="TRAPPC10/Trs130"/>
</dbReference>
<keyword evidence="3" id="KW-0333">Golgi apparatus</keyword>
<dbReference type="OrthoDB" id="10256906at2759"/>
<evidence type="ECO:0000313" key="11">
    <source>
        <dbReference type="EMBL" id="CAH2355597.1"/>
    </source>
</evidence>
<dbReference type="InterPro" id="IPR056916">
    <property type="entry name" value="NTS_TR130"/>
</dbReference>
<evidence type="ECO:0000259" key="10">
    <source>
        <dbReference type="Pfam" id="PF24967"/>
    </source>
</evidence>
<dbReference type="InterPro" id="IPR056913">
    <property type="entry name" value="TRAPPC10/Trs130_N"/>
</dbReference>
<evidence type="ECO:0000259" key="8">
    <source>
        <dbReference type="Pfam" id="PF23274"/>
    </source>
</evidence>
<evidence type="ECO:0000259" key="9">
    <source>
        <dbReference type="Pfam" id="PF23285"/>
    </source>
</evidence>
<organism evidence="11 12">
    <name type="scientific">[Candida] railenensis</name>
    <dbReference type="NCBI Taxonomy" id="45579"/>
    <lineage>
        <taxon>Eukaryota</taxon>
        <taxon>Fungi</taxon>
        <taxon>Dikarya</taxon>
        <taxon>Ascomycota</taxon>
        <taxon>Saccharomycotina</taxon>
        <taxon>Pichiomycetes</taxon>
        <taxon>Debaryomycetaceae</taxon>
        <taxon>Kurtzmaniella</taxon>
    </lineage>
</organism>
<dbReference type="InterPro" id="IPR055505">
    <property type="entry name" value="DUF7077"/>
</dbReference>
<dbReference type="GO" id="GO:0005829">
    <property type="term" value="C:cytosol"/>
    <property type="evidence" value="ECO:0007669"/>
    <property type="project" value="GOC"/>
</dbReference>
<feature type="domain" description="TRAPPC10/Trs130 C-terminal" evidence="5">
    <location>
        <begin position="1137"/>
        <end position="1283"/>
    </location>
</feature>